<reference evidence="1" key="1">
    <citation type="submission" date="2020-11" db="EMBL/GenBank/DDBJ databases">
        <authorList>
            <consortium name="DOE Joint Genome Institute"/>
            <person name="Ahrendt S."/>
            <person name="Riley R."/>
            <person name="Andreopoulos W."/>
            <person name="Labutti K."/>
            <person name="Pangilinan J."/>
            <person name="Ruiz-Duenas F.J."/>
            <person name="Barrasa J.M."/>
            <person name="Sanchez-Garcia M."/>
            <person name="Camarero S."/>
            <person name="Miyauchi S."/>
            <person name="Serrano A."/>
            <person name="Linde D."/>
            <person name="Babiker R."/>
            <person name="Drula E."/>
            <person name="Ayuso-Fernandez I."/>
            <person name="Pacheco R."/>
            <person name="Padilla G."/>
            <person name="Ferreira P."/>
            <person name="Barriuso J."/>
            <person name="Kellner H."/>
            <person name="Castanera R."/>
            <person name="Alfaro M."/>
            <person name="Ramirez L."/>
            <person name="Pisabarro A.G."/>
            <person name="Kuo A."/>
            <person name="Tritt A."/>
            <person name="Lipzen A."/>
            <person name="He G."/>
            <person name="Yan M."/>
            <person name="Ng V."/>
            <person name="Cullen D."/>
            <person name="Martin F."/>
            <person name="Rosso M.-N."/>
            <person name="Henrissat B."/>
            <person name="Hibbett D."/>
            <person name="Martinez A.T."/>
            <person name="Grigoriev I.V."/>
        </authorList>
    </citation>
    <scope>NUCLEOTIDE SEQUENCE</scope>
    <source>
        <strain evidence="1">CBS 247.69</strain>
    </source>
</reference>
<organism evidence="1 2">
    <name type="scientific">Collybia nuda</name>
    <dbReference type="NCBI Taxonomy" id="64659"/>
    <lineage>
        <taxon>Eukaryota</taxon>
        <taxon>Fungi</taxon>
        <taxon>Dikarya</taxon>
        <taxon>Basidiomycota</taxon>
        <taxon>Agaricomycotina</taxon>
        <taxon>Agaricomycetes</taxon>
        <taxon>Agaricomycetidae</taxon>
        <taxon>Agaricales</taxon>
        <taxon>Tricholomatineae</taxon>
        <taxon>Clitocybaceae</taxon>
        <taxon>Collybia</taxon>
    </lineage>
</organism>
<dbReference type="Pfam" id="PF10455">
    <property type="entry name" value="BAR_2"/>
    <property type="match status" value="1"/>
</dbReference>
<comment type="caution">
    <text evidence="1">The sequence shown here is derived from an EMBL/GenBank/DDBJ whole genome shotgun (WGS) entry which is preliminary data.</text>
</comment>
<dbReference type="SUPFAM" id="SSF103657">
    <property type="entry name" value="BAR/IMD domain-like"/>
    <property type="match status" value="1"/>
</dbReference>
<dbReference type="Proteomes" id="UP000807353">
    <property type="component" value="Unassembled WGS sequence"/>
</dbReference>
<dbReference type="EMBL" id="MU150350">
    <property type="protein sequence ID" value="KAF9458073.1"/>
    <property type="molecule type" value="Genomic_DNA"/>
</dbReference>
<dbReference type="InterPro" id="IPR018859">
    <property type="entry name" value="BAR_dom-cont"/>
</dbReference>
<accession>A0A9P5XUY6</accession>
<evidence type="ECO:0000313" key="1">
    <source>
        <dbReference type="EMBL" id="KAF9458073.1"/>
    </source>
</evidence>
<dbReference type="InterPro" id="IPR027267">
    <property type="entry name" value="AH/BAR_dom_sf"/>
</dbReference>
<dbReference type="CDD" id="cd07600">
    <property type="entry name" value="BAR_Gvp36"/>
    <property type="match status" value="1"/>
</dbReference>
<name>A0A9P5XUY6_9AGAR</name>
<dbReference type="Gene3D" id="1.20.1270.60">
    <property type="entry name" value="Arfaptin homology (AH) domain/BAR domain"/>
    <property type="match status" value="1"/>
</dbReference>
<dbReference type="AlphaFoldDB" id="A0A9P5XUY6"/>
<proteinExistence type="predicted"/>
<gene>
    <name evidence="1" type="ORF">BDZ94DRAFT_1271559</name>
</gene>
<keyword evidence="2" id="KW-1185">Reference proteome</keyword>
<dbReference type="OrthoDB" id="5549748at2759"/>
<protein>
    <submittedName>
        <fullName evidence="1">BAR domain-containing family protein</fullName>
    </submittedName>
</protein>
<evidence type="ECO:0000313" key="2">
    <source>
        <dbReference type="Proteomes" id="UP000807353"/>
    </source>
</evidence>
<sequence length="316" mass="34227">MEGWSKLQSSIGSINFAQAGNKLSKGFNSSVQATKERLGQVAADEITELPQEYKDLEARVDALRAAHISLLKITKVYESETYDYPTQIQESISELSSSIGYNLTSFAATNLKGTNLPAPAAPSAPPPSTHKTLPHALVRSALSASNTLQGTATAGDDRLGKALALYASGWEKIALARLEQDSGIQENFLFPWQTTLNSSVSIAMKARQAVRVSRLELDAAKQSLKNASPQRQEHARLEVENAEDDLVQKTEVAITLMKTVLENPEPIKNLNELAKAQLMFFSIAAEALSTIQGEIEELSLTAEGEYSPATTEVPLN</sequence>